<comment type="cofactor">
    <cofactor evidence="2">
        <name>Fe cation</name>
        <dbReference type="ChEBI" id="CHEBI:24875"/>
    </cofactor>
    <text evidence="2">Binds 1 Fe cation per subunit.</text>
</comment>
<reference evidence="6" key="2">
    <citation type="submission" date="2023-01" db="EMBL/GenBank/DDBJ databases">
        <title>Draft genome sequence of Portibacter lacus strain NBRC 108769.</title>
        <authorList>
            <person name="Sun Q."/>
            <person name="Mori K."/>
        </authorList>
    </citation>
    <scope>NUCLEOTIDE SEQUENCE</scope>
    <source>
        <strain evidence="6">NBRC 108769</strain>
    </source>
</reference>
<dbReference type="CDD" id="cd02909">
    <property type="entry name" value="cupin_pirin_N"/>
    <property type="match status" value="1"/>
</dbReference>
<evidence type="ECO:0000259" key="4">
    <source>
        <dbReference type="Pfam" id="PF02678"/>
    </source>
</evidence>
<dbReference type="InterPro" id="IPR011051">
    <property type="entry name" value="RmlC_Cupin_sf"/>
</dbReference>
<comment type="caution">
    <text evidence="6">The sequence shown here is derived from an EMBL/GenBank/DDBJ whole genome shotgun (WGS) entry which is preliminary data.</text>
</comment>
<dbReference type="Pfam" id="PF05726">
    <property type="entry name" value="Pirin_C"/>
    <property type="match status" value="1"/>
</dbReference>
<keyword evidence="7" id="KW-1185">Reference proteome</keyword>
<dbReference type="Pfam" id="PF02678">
    <property type="entry name" value="Pirin"/>
    <property type="match status" value="1"/>
</dbReference>
<accession>A0AA37SSA4</accession>
<sequence length="279" mass="31350">MNKLVKYLLPAAKIDMGGFPVKQALPTQNVPQVDPFLLLHHGKVKYSSRRPARHQGVDPHPHRGFSPVTFVVQGEVHHRDSRGNSQIAKAGEVQWIHAGAGIIHSERPSEAMAESGTHQEFIQIWINSPQESKMKIPEYIYIDNDSFKRTESEDGFIKNKVIDDIGQSPLLIIWAEGQKKGTTTYQIPEGYNSAIYLIKGKMRIKGFGLLNDEHLAVFEDKGDTIEVEMKEAGQFLILSGLPIDEKVVQSGPYVMNSETEILEAMRDYQMGKMGILIEE</sequence>
<organism evidence="6 7">
    <name type="scientific">Portibacter lacus</name>
    <dbReference type="NCBI Taxonomy" id="1099794"/>
    <lineage>
        <taxon>Bacteria</taxon>
        <taxon>Pseudomonadati</taxon>
        <taxon>Bacteroidota</taxon>
        <taxon>Saprospiria</taxon>
        <taxon>Saprospirales</taxon>
        <taxon>Haliscomenobacteraceae</taxon>
        <taxon>Portibacter</taxon>
    </lineage>
</organism>
<dbReference type="AlphaFoldDB" id="A0AA37SSA4"/>
<dbReference type="SUPFAM" id="SSF51182">
    <property type="entry name" value="RmlC-like cupins"/>
    <property type="match status" value="1"/>
</dbReference>
<protein>
    <submittedName>
        <fullName evidence="6">Quercetin 2,3-dioxygenase</fullName>
    </submittedName>
</protein>
<evidence type="ECO:0000259" key="5">
    <source>
        <dbReference type="Pfam" id="PF05726"/>
    </source>
</evidence>
<feature type="domain" description="Pirin C-terminal" evidence="5">
    <location>
        <begin position="179"/>
        <end position="274"/>
    </location>
</feature>
<dbReference type="PANTHER" id="PTHR13903">
    <property type="entry name" value="PIRIN-RELATED"/>
    <property type="match status" value="1"/>
</dbReference>
<dbReference type="InterPro" id="IPR003829">
    <property type="entry name" value="Pirin_N_dom"/>
</dbReference>
<reference evidence="6" key="1">
    <citation type="journal article" date="2014" name="Int. J. Syst. Evol. Microbiol.">
        <title>Complete genome sequence of Corynebacterium casei LMG S-19264T (=DSM 44701T), isolated from a smear-ripened cheese.</title>
        <authorList>
            <consortium name="US DOE Joint Genome Institute (JGI-PGF)"/>
            <person name="Walter F."/>
            <person name="Albersmeier A."/>
            <person name="Kalinowski J."/>
            <person name="Ruckert C."/>
        </authorList>
    </citation>
    <scope>NUCLEOTIDE SEQUENCE</scope>
    <source>
        <strain evidence="6">NBRC 108769</strain>
    </source>
</reference>
<evidence type="ECO:0000256" key="3">
    <source>
        <dbReference type="RuleBase" id="RU003457"/>
    </source>
</evidence>
<evidence type="ECO:0000256" key="1">
    <source>
        <dbReference type="ARBA" id="ARBA00008416"/>
    </source>
</evidence>
<dbReference type="InterPro" id="IPR008778">
    <property type="entry name" value="Pirin_C_dom"/>
</dbReference>
<evidence type="ECO:0000313" key="6">
    <source>
        <dbReference type="EMBL" id="GLR19027.1"/>
    </source>
</evidence>
<dbReference type="GO" id="GO:0046872">
    <property type="term" value="F:metal ion binding"/>
    <property type="evidence" value="ECO:0007669"/>
    <property type="project" value="UniProtKB-KW"/>
</dbReference>
<gene>
    <name evidence="6" type="ORF">GCM10007940_36430</name>
</gene>
<feature type="binding site" evidence="2">
    <location>
        <position position="104"/>
    </location>
    <ligand>
        <name>Fe cation</name>
        <dbReference type="ChEBI" id="CHEBI:24875"/>
    </ligand>
</feature>
<keyword evidence="2" id="KW-0479">Metal-binding</keyword>
<evidence type="ECO:0000256" key="2">
    <source>
        <dbReference type="PIRSR" id="PIRSR006232-1"/>
    </source>
</evidence>
<keyword evidence="2" id="KW-0408">Iron</keyword>
<proteinExistence type="inferred from homology"/>
<dbReference type="Gene3D" id="2.60.120.10">
    <property type="entry name" value="Jelly Rolls"/>
    <property type="match status" value="2"/>
</dbReference>
<feature type="binding site" evidence="2">
    <location>
        <position position="106"/>
    </location>
    <ligand>
        <name>Fe cation</name>
        <dbReference type="ChEBI" id="CHEBI:24875"/>
    </ligand>
</feature>
<feature type="binding site" evidence="2">
    <location>
        <position position="62"/>
    </location>
    <ligand>
        <name>Fe cation</name>
        <dbReference type="ChEBI" id="CHEBI:24875"/>
    </ligand>
</feature>
<dbReference type="EMBL" id="BSOH01000024">
    <property type="protein sequence ID" value="GLR19027.1"/>
    <property type="molecule type" value="Genomic_DNA"/>
</dbReference>
<dbReference type="PIRSF" id="PIRSF006232">
    <property type="entry name" value="Pirin"/>
    <property type="match status" value="1"/>
</dbReference>
<dbReference type="Proteomes" id="UP001156666">
    <property type="component" value="Unassembled WGS sequence"/>
</dbReference>
<dbReference type="CDD" id="cd02247">
    <property type="entry name" value="cupin_pirin_C"/>
    <property type="match status" value="1"/>
</dbReference>
<dbReference type="RefSeq" id="WP_235295566.1">
    <property type="nucleotide sequence ID" value="NZ_BSOH01000024.1"/>
</dbReference>
<dbReference type="InterPro" id="IPR014710">
    <property type="entry name" value="RmlC-like_jellyroll"/>
</dbReference>
<feature type="domain" description="Pirin N-terminal" evidence="4">
    <location>
        <begin position="19"/>
        <end position="126"/>
    </location>
</feature>
<dbReference type="InterPro" id="IPR012093">
    <property type="entry name" value="Pirin"/>
</dbReference>
<evidence type="ECO:0000313" key="7">
    <source>
        <dbReference type="Proteomes" id="UP001156666"/>
    </source>
</evidence>
<comment type="similarity">
    <text evidence="1 3">Belongs to the pirin family.</text>
</comment>
<dbReference type="PANTHER" id="PTHR13903:SF31">
    <property type="entry name" value="CUPIN-DOMAIN CONTAINING PROTEIN"/>
    <property type="match status" value="1"/>
</dbReference>
<name>A0AA37SSA4_9BACT</name>
<feature type="binding site" evidence="2">
    <location>
        <position position="60"/>
    </location>
    <ligand>
        <name>Fe cation</name>
        <dbReference type="ChEBI" id="CHEBI:24875"/>
    </ligand>
</feature>